<sequence>MSATHPAALPTKAASAPPYTLREERTGTRLRIGDWEIASCKRPILNGREIEAAETTLAGLPLPEMTFGNNTLTLAHGSGTTLHFDALESLKAVAVGEGWEERVGGAVLVSMADKWSGHREAATALTDVPLSSKPVRPHDWTFSTCYPGHTSGGGFTHSDTHDIPMRLLARQDPVLDRILFYDDVVLFEDELHDNGESTSHVRIRVMPHSFFILARVFVRVDHVLFRVFDVRVYHAFGSREVIRQTSGLEADYDDVKRYLEKPDDLSPLTDANFVYQALGKLAARNGGPTSAKKITGKPWPGLGGKVEVLLLPEGKEESEAARAELEKLNLGWK</sequence>
<comment type="caution">
    <text evidence="2">The sequence shown here is derived from an EMBL/GenBank/DDBJ whole genome shotgun (WGS) entry which is preliminary data.</text>
</comment>
<evidence type="ECO:0000256" key="1">
    <source>
        <dbReference type="ARBA" id="ARBA00006658"/>
    </source>
</evidence>
<dbReference type="Pfam" id="PF04176">
    <property type="entry name" value="TIP41"/>
    <property type="match status" value="1"/>
</dbReference>
<dbReference type="PANTHER" id="PTHR21021:SF16">
    <property type="entry name" value="TIP41-LIKE PROTEIN"/>
    <property type="match status" value="1"/>
</dbReference>
<dbReference type="OrthoDB" id="10253878at2759"/>
<dbReference type="GO" id="GO:0031929">
    <property type="term" value="P:TOR signaling"/>
    <property type="evidence" value="ECO:0007669"/>
    <property type="project" value="TreeGrafter"/>
</dbReference>
<gene>
    <name evidence="2" type="ORF">VHUM_03974</name>
</gene>
<evidence type="ECO:0000313" key="3">
    <source>
        <dbReference type="Proteomes" id="UP000473826"/>
    </source>
</evidence>
<dbReference type="InterPro" id="IPR051330">
    <property type="entry name" value="Phosphatase_reg/MetRdx"/>
</dbReference>
<dbReference type="Proteomes" id="UP000473826">
    <property type="component" value="Unassembled WGS sequence"/>
</dbReference>
<evidence type="ECO:0008006" key="4">
    <source>
        <dbReference type="Google" id="ProtNLM"/>
    </source>
</evidence>
<dbReference type="GO" id="GO:0005829">
    <property type="term" value="C:cytosol"/>
    <property type="evidence" value="ECO:0007669"/>
    <property type="project" value="TreeGrafter"/>
</dbReference>
<organism evidence="2 3">
    <name type="scientific">Vanrija humicola</name>
    <name type="common">Yeast</name>
    <name type="synonym">Cryptococcus humicola</name>
    <dbReference type="NCBI Taxonomy" id="5417"/>
    <lineage>
        <taxon>Eukaryota</taxon>
        <taxon>Fungi</taxon>
        <taxon>Dikarya</taxon>
        <taxon>Basidiomycota</taxon>
        <taxon>Agaricomycotina</taxon>
        <taxon>Tremellomycetes</taxon>
        <taxon>Trichosporonales</taxon>
        <taxon>Trichosporonaceae</taxon>
        <taxon>Vanrija</taxon>
    </lineage>
</organism>
<dbReference type="AlphaFoldDB" id="A0A7D8V2M2"/>
<accession>A0A7D8V2M2</accession>
<dbReference type="InterPro" id="IPR007303">
    <property type="entry name" value="TIP41-like"/>
</dbReference>
<name>A0A7D8V2M2_VANHU</name>
<proteinExistence type="inferred from homology"/>
<keyword evidence="3" id="KW-1185">Reference proteome</keyword>
<evidence type="ECO:0000313" key="2">
    <source>
        <dbReference type="EMBL" id="TXT04891.1"/>
    </source>
</evidence>
<dbReference type="EMBL" id="QKWK01000013">
    <property type="protein sequence ID" value="TXT04891.1"/>
    <property type="molecule type" value="Genomic_DNA"/>
</dbReference>
<dbReference type="PANTHER" id="PTHR21021">
    <property type="entry name" value="GAF/PUTATIVE CYTOSKELETAL PROTEIN"/>
    <property type="match status" value="1"/>
</dbReference>
<protein>
    <recommendedName>
        <fullName evidence="4">TIP41-like protein</fullName>
    </recommendedName>
</protein>
<reference evidence="2 3" key="1">
    <citation type="journal article" date="2019" name="PLoS Genet.">
        <title>Convergent evolution of linked mating-type loci in basidiomycete fungi.</title>
        <authorList>
            <person name="Sun S."/>
            <person name="Coelho M.A."/>
            <person name="Heitman J."/>
            <person name="Nowrousian M."/>
        </authorList>
    </citation>
    <scope>NUCLEOTIDE SEQUENCE [LARGE SCALE GENOMIC DNA]</scope>
    <source>
        <strain evidence="2 3">CBS 4282</strain>
    </source>
</reference>
<comment type="similarity">
    <text evidence="1">Belongs to the TIP41 family.</text>
</comment>